<keyword evidence="5" id="KW-1185">Reference proteome</keyword>
<dbReference type="RefSeq" id="WP_377771144.1">
    <property type="nucleotide sequence ID" value="NZ_JBHUHO010000024.1"/>
</dbReference>
<keyword evidence="1 2" id="KW-0238">DNA-binding</keyword>
<dbReference type="InterPro" id="IPR001647">
    <property type="entry name" value="HTH_TetR"/>
</dbReference>
<evidence type="ECO:0000313" key="5">
    <source>
        <dbReference type="Proteomes" id="UP001597362"/>
    </source>
</evidence>
<organism evidence="4 5">
    <name type="scientific">Paenibacillus yanchengensis</name>
    <dbReference type="NCBI Taxonomy" id="2035833"/>
    <lineage>
        <taxon>Bacteria</taxon>
        <taxon>Bacillati</taxon>
        <taxon>Bacillota</taxon>
        <taxon>Bacilli</taxon>
        <taxon>Bacillales</taxon>
        <taxon>Paenibacillaceae</taxon>
        <taxon>Paenibacillus</taxon>
    </lineage>
</organism>
<evidence type="ECO:0000256" key="1">
    <source>
        <dbReference type="ARBA" id="ARBA00023125"/>
    </source>
</evidence>
<feature type="domain" description="HTH tetR-type" evidence="3">
    <location>
        <begin position="11"/>
        <end position="71"/>
    </location>
</feature>
<reference evidence="5" key="1">
    <citation type="journal article" date="2019" name="Int. J. Syst. Evol. Microbiol.">
        <title>The Global Catalogue of Microorganisms (GCM) 10K type strain sequencing project: providing services to taxonomists for standard genome sequencing and annotation.</title>
        <authorList>
            <consortium name="The Broad Institute Genomics Platform"/>
            <consortium name="The Broad Institute Genome Sequencing Center for Infectious Disease"/>
            <person name="Wu L."/>
            <person name="Ma J."/>
        </authorList>
    </citation>
    <scope>NUCLEOTIDE SEQUENCE [LARGE SCALE GENOMIC DNA]</scope>
    <source>
        <strain evidence="5">GH52</strain>
    </source>
</reference>
<proteinExistence type="predicted"/>
<evidence type="ECO:0000259" key="3">
    <source>
        <dbReference type="PROSITE" id="PS50977"/>
    </source>
</evidence>
<evidence type="ECO:0000313" key="4">
    <source>
        <dbReference type="EMBL" id="MFD2115713.1"/>
    </source>
</evidence>
<comment type="caution">
    <text evidence="4">The sequence shown here is derived from an EMBL/GenBank/DDBJ whole genome shotgun (WGS) entry which is preliminary data.</text>
</comment>
<evidence type="ECO:0000256" key="2">
    <source>
        <dbReference type="PROSITE-ProRule" id="PRU00335"/>
    </source>
</evidence>
<dbReference type="InterPro" id="IPR050624">
    <property type="entry name" value="HTH-type_Tx_Regulator"/>
</dbReference>
<dbReference type="InterPro" id="IPR009057">
    <property type="entry name" value="Homeodomain-like_sf"/>
</dbReference>
<dbReference type="SUPFAM" id="SSF46689">
    <property type="entry name" value="Homeodomain-like"/>
    <property type="match status" value="1"/>
</dbReference>
<dbReference type="PROSITE" id="PS01081">
    <property type="entry name" value="HTH_TETR_1"/>
    <property type="match status" value="1"/>
</dbReference>
<gene>
    <name evidence="4" type="ORF">ACFSJH_08230</name>
</gene>
<name>A0ABW4YJ39_9BACL</name>
<dbReference type="Pfam" id="PF00440">
    <property type="entry name" value="TetR_N"/>
    <property type="match status" value="1"/>
</dbReference>
<sequence length="178" mass="20890">MNSEKEDLRVRRTRTLLYKAILEIINNHSFESITVKQICEHAMVNRATFYKYFMDKYHLLSEAFRELSSQEVIISKDDLSPRDMFKQGLIFANNHKNLFMQVLSEERDSLRGIIKEELRGGLRGHLAIKHSLPNDSIMLDLLTEAHTGAVINVIFWCLENNIKTETEEIYKVFDNFHL</sequence>
<dbReference type="Proteomes" id="UP001597362">
    <property type="component" value="Unassembled WGS sequence"/>
</dbReference>
<protein>
    <submittedName>
        <fullName evidence="4">TetR/AcrR family transcriptional regulator</fullName>
    </submittedName>
</protein>
<dbReference type="PANTHER" id="PTHR43479:SF7">
    <property type="entry name" value="TETR-FAMILY TRANSCRIPTIONAL REGULATOR"/>
    <property type="match status" value="1"/>
</dbReference>
<accession>A0ABW4YJ39</accession>
<dbReference type="InterPro" id="IPR023772">
    <property type="entry name" value="DNA-bd_HTH_TetR-type_CS"/>
</dbReference>
<dbReference type="PANTHER" id="PTHR43479">
    <property type="entry name" value="ACREF/ENVCD OPERON REPRESSOR-RELATED"/>
    <property type="match status" value="1"/>
</dbReference>
<dbReference type="PROSITE" id="PS50977">
    <property type="entry name" value="HTH_TETR_2"/>
    <property type="match status" value="1"/>
</dbReference>
<dbReference type="EMBL" id="JBHUHO010000024">
    <property type="protein sequence ID" value="MFD2115713.1"/>
    <property type="molecule type" value="Genomic_DNA"/>
</dbReference>
<feature type="DNA-binding region" description="H-T-H motif" evidence="2">
    <location>
        <begin position="34"/>
        <end position="53"/>
    </location>
</feature>
<dbReference type="Gene3D" id="1.10.357.10">
    <property type="entry name" value="Tetracycline Repressor, domain 2"/>
    <property type="match status" value="1"/>
</dbReference>